<feature type="transmembrane region" description="Helical" evidence="1">
    <location>
        <begin position="60"/>
        <end position="80"/>
    </location>
</feature>
<proteinExistence type="predicted"/>
<dbReference type="AlphaFoldDB" id="A0A3E2VD40"/>
<keyword evidence="1" id="KW-1133">Transmembrane helix</keyword>
<organism evidence="2 3">
    <name type="scientific">Clostridium innocuum</name>
    <dbReference type="NCBI Taxonomy" id="1522"/>
    <lineage>
        <taxon>Bacteria</taxon>
        <taxon>Bacillati</taxon>
        <taxon>Bacillota</taxon>
        <taxon>Clostridia</taxon>
        <taxon>Eubacteriales</taxon>
        <taxon>Clostridiaceae</taxon>
        <taxon>Clostridium</taxon>
    </lineage>
</organism>
<evidence type="ECO:0000313" key="2">
    <source>
        <dbReference type="EMBL" id="RGC08449.1"/>
    </source>
</evidence>
<gene>
    <name evidence="2" type="ORF">DXA38_22005</name>
</gene>
<comment type="caution">
    <text evidence="2">The sequence shown here is derived from an EMBL/GenBank/DDBJ whole genome shotgun (WGS) entry which is preliminary data.</text>
</comment>
<reference evidence="2 3" key="1">
    <citation type="submission" date="2018-08" db="EMBL/GenBank/DDBJ databases">
        <title>A genome reference for cultivated species of the human gut microbiota.</title>
        <authorList>
            <person name="Zou Y."/>
            <person name="Xue W."/>
            <person name="Luo G."/>
        </authorList>
    </citation>
    <scope>NUCLEOTIDE SEQUENCE [LARGE SCALE GENOMIC DNA]</scope>
    <source>
        <strain evidence="2 3">OF01-2LB</strain>
    </source>
</reference>
<name>A0A3E2VD40_CLOIN</name>
<accession>A0A3E2VD40</accession>
<dbReference type="EMBL" id="QVEV01000076">
    <property type="protein sequence ID" value="RGC08449.1"/>
    <property type="molecule type" value="Genomic_DNA"/>
</dbReference>
<keyword evidence="1" id="KW-0472">Membrane</keyword>
<evidence type="ECO:0000313" key="3">
    <source>
        <dbReference type="Proteomes" id="UP000260025"/>
    </source>
</evidence>
<dbReference type="Proteomes" id="UP000260025">
    <property type="component" value="Unassembled WGS sequence"/>
</dbReference>
<evidence type="ECO:0000256" key="1">
    <source>
        <dbReference type="SAM" id="Phobius"/>
    </source>
</evidence>
<sequence length="123" mass="14738">MFFITNSKVYKASTSFLLYRLYSVCMQQKDKARNNYTPWLSIMNIKFIVDSLSYRNYSFYFIWVIQFYIKQVVFLPAFIIRKISITLDELGILIIHKQMMIRQDSSSTIYTCRFLLTHNSSHS</sequence>
<keyword evidence="1" id="KW-0812">Transmembrane</keyword>
<protein>
    <submittedName>
        <fullName evidence="2">Uncharacterized protein</fullName>
    </submittedName>
</protein>